<dbReference type="GO" id="GO:0005975">
    <property type="term" value="P:carbohydrate metabolic process"/>
    <property type="evidence" value="ECO:0007669"/>
    <property type="project" value="InterPro"/>
</dbReference>
<proteinExistence type="predicted"/>
<evidence type="ECO:0000259" key="1">
    <source>
        <dbReference type="PROSITE" id="PS51762"/>
    </source>
</evidence>
<dbReference type="InterPro" id="IPR050546">
    <property type="entry name" value="Glycosyl_Hydrlase_16"/>
</dbReference>
<dbReference type="PROSITE" id="PS51762">
    <property type="entry name" value="GH16_2"/>
    <property type="match status" value="1"/>
</dbReference>
<accession>A0A846YH97</accession>
<dbReference type="PANTHER" id="PTHR10963">
    <property type="entry name" value="GLYCOSYL HYDROLASE-RELATED"/>
    <property type="match status" value="1"/>
</dbReference>
<keyword evidence="2" id="KW-0378">Hydrolase</keyword>
<protein>
    <submittedName>
        <fullName evidence="2">Glycoside hydrolase family 16 protein</fullName>
    </submittedName>
</protein>
<dbReference type="SUPFAM" id="SSF49899">
    <property type="entry name" value="Concanavalin A-like lectins/glucanases"/>
    <property type="match status" value="1"/>
</dbReference>
<reference evidence="2 3" key="1">
    <citation type="submission" date="2020-04" db="EMBL/GenBank/DDBJ databases">
        <title>MicrobeNet Type strains.</title>
        <authorList>
            <person name="Nicholson A.C."/>
        </authorList>
    </citation>
    <scope>NUCLEOTIDE SEQUENCE [LARGE SCALE GENOMIC DNA]</scope>
    <source>
        <strain evidence="2 3">JCM 3332</strain>
    </source>
</reference>
<dbReference type="Gene3D" id="2.60.120.200">
    <property type="match status" value="1"/>
</dbReference>
<sequence length="276" mass="29941">MTRRSNLLRWGAVLASVVASVAVCLVVSVSGRADGAVSAPSGIAAPQGDIEGWRQVFVDDFAGSSLNESDWGRYSGVPGGDPVSYWDPGHTVVRDGILVLQGYEKFGRLVTGGAGMWSHAQQYGKWEVRVRADPSDAVTYHLLLWPENEIWPPEVDFAESFGGGRAYIDAFVHWTDAQGQAHKAKQALPGDFTQWQTLGVEWLPGEIRYTLNGRVWGTETGDRVPSVPMWLGIQAQAGGCQKALADGMPPCPWVGTPALTEIQVDWVSVYEPAEQS</sequence>
<dbReference type="RefSeq" id="WP_062977045.1">
    <property type="nucleotide sequence ID" value="NZ_JAAXOT010000005.1"/>
</dbReference>
<dbReference type="PANTHER" id="PTHR10963:SF60">
    <property type="entry name" value="GRAM-NEGATIVE BACTERIA-BINDING PROTEIN 1-RELATED"/>
    <property type="match status" value="1"/>
</dbReference>
<name>A0A846YH97_9NOCA</name>
<dbReference type="EMBL" id="JAAXOT010000005">
    <property type="protein sequence ID" value="NKY57002.1"/>
    <property type="molecule type" value="Genomic_DNA"/>
</dbReference>
<dbReference type="Pfam" id="PF00722">
    <property type="entry name" value="Glyco_hydro_16"/>
    <property type="match status" value="1"/>
</dbReference>
<dbReference type="Proteomes" id="UP000570678">
    <property type="component" value="Unassembled WGS sequence"/>
</dbReference>
<keyword evidence="3" id="KW-1185">Reference proteome</keyword>
<evidence type="ECO:0000313" key="2">
    <source>
        <dbReference type="EMBL" id="NKY57002.1"/>
    </source>
</evidence>
<evidence type="ECO:0000313" key="3">
    <source>
        <dbReference type="Proteomes" id="UP000570678"/>
    </source>
</evidence>
<comment type="caution">
    <text evidence="2">The sequence shown here is derived from an EMBL/GenBank/DDBJ whole genome shotgun (WGS) entry which is preliminary data.</text>
</comment>
<dbReference type="GO" id="GO:0004553">
    <property type="term" value="F:hydrolase activity, hydrolyzing O-glycosyl compounds"/>
    <property type="evidence" value="ECO:0007669"/>
    <property type="project" value="InterPro"/>
</dbReference>
<organism evidence="2 3">
    <name type="scientific">Nocardia flavorosea</name>
    <dbReference type="NCBI Taxonomy" id="53429"/>
    <lineage>
        <taxon>Bacteria</taxon>
        <taxon>Bacillati</taxon>
        <taxon>Actinomycetota</taxon>
        <taxon>Actinomycetes</taxon>
        <taxon>Mycobacteriales</taxon>
        <taxon>Nocardiaceae</taxon>
        <taxon>Nocardia</taxon>
    </lineage>
</organism>
<dbReference type="CDD" id="cd00413">
    <property type="entry name" value="Glyco_hydrolase_16"/>
    <property type="match status" value="1"/>
</dbReference>
<dbReference type="InterPro" id="IPR013320">
    <property type="entry name" value="ConA-like_dom_sf"/>
</dbReference>
<feature type="domain" description="GH16" evidence="1">
    <location>
        <begin position="38"/>
        <end position="275"/>
    </location>
</feature>
<dbReference type="InterPro" id="IPR000757">
    <property type="entry name" value="Beta-glucanase-like"/>
</dbReference>
<gene>
    <name evidence="2" type="ORF">HGA15_12715</name>
</gene>
<dbReference type="AlphaFoldDB" id="A0A846YH97"/>